<feature type="compositionally biased region" description="Polar residues" evidence="1">
    <location>
        <begin position="115"/>
        <end position="132"/>
    </location>
</feature>
<accession>A0AAD5UI44</accession>
<sequence>MVAQAIPKPYTETATPRPQRRHYFDKFARDLEVKIITSDFQAKTSKSTYGEDFVPIDKQHIKVLDQRVKKFNISVTPPKIKNADELLYLSTYQVGYDKKSMNTSKIHYFDELPTKRQSNSSPQSLYQASFDSQPHADMSKINNPGREHAMTKLLYQVTAPNLTARDLFHAGGKLKNGTAYKFDYQNTNRFIPSIPAERPKPVFIHTNRAIKYRKWAEQ</sequence>
<comment type="caution">
    <text evidence="2">The sequence shown here is derived from an EMBL/GenBank/DDBJ whole genome shotgun (WGS) entry which is preliminary data.</text>
</comment>
<keyword evidence="3" id="KW-1185">Reference proteome</keyword>
<proteinExistence type="predicted"/>
<evidence type="ECO:0000313" key="3">
    <source>
        <dbReference type="Proteomes" id="UP001210925"/>
    </source>
</evidence>
<name>A0AAD5UI44_9FUNG</name>
<reference evidence="2" key="1">
    <citation type="submission" date="2020-05" db="EMBL/GenBank/DDBJ databases">
        <title>Phylogenomic resolution of chytrid fungi.</title>
        <authorList>
            <person name="Stajich J.E."/>
            <person name="Amses K."/>
            <person name="Simmons R."/>
            <person name="Seto K."/>
            <person name="Myers J."/>
            <person name="Bonds A."/>
            <person name="Quandt C.A."/>
            <person name="Barry K."/>
            <person name="Liu P."/>
            <person name="Grigoriev I."/>
            <person name="Longcore J.E."/>
            <person name="James T.Y."/>
        </authorList>
    </citation>
    <scope>NUCLEOTIDE SEQUENCE</scope>
    <source>
        <strain evidence="2">PLAUS21</strain>
    </source>
</reference>
<dbReference type="Proteomes" id="UP001210925">
    <property type="component" value="Unassembled WGS sequence"/>
</dbReference>
<evidence type="ECO:0000256" key="1">
    <source>
        <dbReference type="SAM" id="MobiDB-lite"/>
    </source>
</evidence>
<dbReference type="AlphaFoldDB" id="A0AAD5UI44"/>
<dbReference type="EMBL" id="JADGKB010000024">
    <property type="protein sequence ID" value="KAJ3258765.1"/>
    <property type="molecule type" value="Genomic_DNA"/>
</dbReference>
<gene>
    <name evidence="2" type="ORF">HK103_003359</name>
</gene>
<protein>
    <submittedName>
        <fullName evidence="2">Uncharacterized protein</fullName>
    </submittedName>
</protein>
<feature type="region of interest" description="Disordered" evidence="1">
    <location>
        <begin position="114"/>
        <end position="143"/>
    </location>
</feature>
<evidence type="ECO:0000313" key="2">
    <source>
        <dbReference type="EMBL" id="KAJ3258765.1"/>
    </source>
</evidence>
<organism evidence="2 3">
    <name type="scientific">Boothiomyces macroporosus</name>
    <dbReference type="NCBI Taxonomy" id="261099"/>
    <lineage>
        <taxon>Eukaryota</taxon>
        <taxon>Fungi</taxon>
        <taxon>Fungi incertae sedis</taxon>
        <taxon>Chytridiomycota</taxon>
        <taxon>Chytridiomycota incertae sedis</taxon>
        <taxon>Chytridiomycetes</taxon>
        <taxon>Rhizophydiales</taxon>
        <taxon>Terramycetaceae</taxon>
        <taxon>Boothiomyces</taxon>
    </lineage>
</organism>